<proteinExistence type="predicted"/>
<feature type="domain" description="Reverse transcriptase" evidence="1">
    <location>
        <begin position="43"/>
        <end position="311"/>
    </location>
</feature>
<dbReference type="PANTHER" id="PTHR34047:SF8">
    <property type="entry name" value="PROTEIN YKFC"/>
    <property type="match status" value="1"/>
</dbReference>
<reference evidence="2 3" key="1">
    <citation type="submission" date="2024-09" db="EMBL/GenBank/DDBJ databases">
        <title>Floridaenema gen nov. (Aerosakkonemataceae, Aerosakkonematales ord. nov., Cyanobacteria) from benthic tropical and subtropical fresh waters, with the description of four new species.</title>
        <authorList>
            <person name="Moretto J.A."/>
            <person name="Berthold D.E."/>
            <person name="Lefler F.W."/>
            <person name="Huang I.-S."/>
            <person name="Laughinghouse H. IV."/>
        </authorList>
    </citation>
    <scope>NUCLEOTIDE SEQUENCE [LARGE SCALE GENOMIC DNA]</scope>
    <source>
        <strain evidence="2 3">BLCC-F167</strain>
    </source>
</reference>
<name>A0ABV4WG18_9CYAN</name>
<evidence type="ECO:0000313" key="3">
    <source>
        <dbReference type="Proteomes" id="UP001576780"/>
    </source>
</evidence>
<dbReference type="RefSeq" id="WP_413276369.1">
    <property type="nucleotide sequence ID" value="NZ_JBHFNT010000048.1"/>
</dbReference>
<dbReference type="GO" id="GO:0003964">
    <property type="term" value="F:RNA-directed DNA polymerase activity"/>
    <property type="evidence" value="ECO:0007669"/>
    <property type="project" value="UniProtKB-KW"/>
</dbReference>
<dbReference type="Proteomes" id="UP001576780">
    <property type="component" value="Unassembled WGS sequence"/>
</dbReference>
<comment type="caution">
    <text evidence="2">The sequence shown here is derived from an EMBL/GenBank/DDBJ whole genome shotgun (WGS) entry which is preliminary data.</text>
</comment>
<dbReference type="InterPro" id="IPR000477">
    <property type="entry name" value="RT_dom"/>
</dbReference>
<keyword evidence="2" id="KW-0548">Nucleotidyltransferase</keyword>
<accession>A0ABV4WG18</accession>
<dbReference type="EMBL" id="JBHFNT010000048">
    <property type="protein sequence ID" value="MFB2833921.1"/>
    <property type="molecule type" value="Genomic_DNA"/>
</dbReference>
<protein>
    <submittedName>
        <fullName evidence="2">RNA-directed DNA polymerase</fullName>
    </submittedName>
</protein>
<gene>
    <name evidence="2" type="ORF">ACE1CA_05250</name>
</gene>
<dbReference type="InterPro" id="IPR051083">
    <property type="entry name" value="GrpII_Intron_Splice-Mob/Def"/>
</dbReference>
<evidence type="ECO:0000259" key="1">
    <source>
        <dbReference type="PROSITE" id="PS50878"/>
    </source>
</evidence>
<evidence type="ECO:0000313" key="2">
    <source>
        <dbReference type="EMBL" id="MFB2833921.1"/>
    </source>
</evidence>
<dbReference type="PANTHER" id="PTHR34047">
    <property type="entry name" value="NUCLEAR INTRON MATURASE 1, MITOCHONDRIAL-RELATED"/>
    <property type="match status" value="1"/>
</dbReference>
<dbReference type="Pfam" id="PF00078">
    <property type="entry name" value="RVT_1"/>
    <property type="match status" value="1"/>
</dbReference>
<keyword evidence="2" id="KW-0695">RNA-directed DNA polymerase</keyword>
<keyword evidence="3" id="KW-1185">Reference proteome</keyword>
<dbReference type="InterPro" id="IPR043502">
    <property type="entry name" value="DNA/RNA_pol_sf"/>
</dbReference>
<keyword evidence="2" id="KW-0808">Transferase</keyword>
<dbReference type="SUPFAM" id="SSF56672">
    <property type="entry name" value="DNA/RNA polymerases"/>
    <property type="match status" value="1"/>
</dbReference>
<sequence length="514" mass="60258">MKLDEQSLRWSLNHLVKYGDTDLFPKLIEFDVLHEIENDTVNKLKDIDLGNYQYGASRRFIVPKDELSYRTATQIDPLDNIILTAILHQYGHQIEARRVPIVNNKVFGYRFAPQGDWSLYEPNVSWLEFWHKCYEKSSLYKCAVYLDIADFYNQIYHHNIENQLIQSGFPNQIKKWIMGLLENVTAKVSRGIPVGPHSTHLLGEMSLIPVDNSLSIKELDYCRYVDDIVIFCNDYKQAKIIVYQMAEILDKQQRLILQKQKTKIYREIEEFKIHCRSMLQDRPINDFEEDILTVIRSLSSRNPYSFISLQALSIDETKVFEQSRVEAILSDYLKEKEPNFTRLRWFLRRLSQVRVPSAVDFCINNIDVLTPSISDICHYLVSVNHNYTGDWKVLGSKVIDILNNDLVRSNEYFQVALLSLFSRNSLLNNTGSLISTYHSSPPNLRREILLSAYTLEMGDWIRELKENYQGLDTWNKRAFIIATKLLPVEERKFFLDYIKDGSILNELLIKWAKI</sequence>
<organism evidence="2 3">
    <name type="scientific">Floridaenema evergladense BLCC-F167</name>
    <dbReference type="NCBI Taxonomy" id="3153639"/>
    <lineage>
        <taxon>Bacteria</taxon>
        <taxon>Bacillati</taxon>
        <taxon>Cyanobacteriota</taxon>
        <taxon>Cyanophyceae</taxon>
        <taxon>Oscillatoriophycideae</taxon>
        <taxon>Aerosakkonematales</taxon>
        <taxon>Aerosakkonemataceae</taxon>
        <taxon>Floridanema</taxon>
        <taxon>Floridanema evergladense</taxon>
    </lineage>
</organism>
<dbReference type="PROSITE" id="PS50878">
    <property type="entry name" value="RT_POL"/>
    <property type="match status" value="1"/>
</dbReference>
<dbReference type="CDD" id="cd01646">
    <property type="entry name" value="RT_Bac_retron_I"/>
    <property type="match status" value="1"/>
</dbReference>